<evidence type="ECO:0000313" key="2">
    <source>
        <dbReference type="EMBL" id="SEA35298.1"/>
    </source>
</evidence>
<feature type="transmembrane region" description="Helical" evidence="1">
    <location>
        <begin position="146"/>
        <end position="167"/>
    </location>
</feature>
<name>A0A1H4AHU8_9GAMM</name>
<protein>
    <submittedName>
        <fullName evidence="2">Fatty acid hydroxylase superfamily protein</fullName>
    </submittedName>
</protein>
<evidence type="ECO:0000256" key="1">
    <source>
        <dbReference type="SAM" id="Phobius"/>
    </source>
</evidence>
<gene>
    <name evidence="2" type="ORF">SAMN05216562_2785</name>
</gene>
<keyword evidence="3" id="KW-1185">Reference proteome</keyword>
<keyword evidence="1" id="KW-0812">Transmembrane</keyword>
<keyword evidence="1" id="KW-1133">Transmembrane helix</keyword>
<dbReference type="STRING" id="658218.SAMN05216562_2785"/>
<dbReference type="Proteomes" id="UP000198658">
    <property type="component" value="Unassembled WGS sequence"/>
</dbReference>
<accession>A0A1H4AHU8</accession>
<dbReference type="RefSeq" id="WP_091389725.1">
    <property type="nucleotide sequence ID" value="NZ_FNQO01000003.1"/>
</dbReference>
<keyword evidence="1" id="KW-0472">Membrane</keyword>
<dbReference type="EMBL" id="FNQO01000003">
    <property type="protein sequence ID" value="SEA35298.1"/>
    <property type="molecule type" value="Genomic_DNA"/>
</dbReference>
<dbReference type="AlphaFoldDB" id="A0A1H4AHU8"/>
<feature type="transmembrane region" description="Helical" evidence="1">
    <location>
        <begin position="21"/>
        <end position="46"/>
    </location>
</feature>
<evidence type="ECO:0000313" key="3">
    <source>
        <dbReference type="Proteomes" id="UP000198658"/>
    </source>
</evidence>
<feature type="transmembrane region" description="Helical" evidence="1">
    <location>
        <begin position="114"/>
        <end position="140"/>
    </location>
</feature>
<organism evidence="2 3">
    <name type="scientific">Microbulbifer marinus</name>
    <dbReference type="NCBI Taxonomy" id="658218"/>
    <lineage>
        <taxon>Bacteria</taxon>
        <taxon>Pseudomonadati</taxon>
        <taxon>Pseudomonadota</taxon>
        <taxon>Gammaproteobacteria</taxon>
        <taxon>Cellvibrionales</taxon>
        <taxon>Microbulbiferaceae</taxon>
        <taxon>Microbulbifer</taxon>
    </lineage>
</organism>
<reference evidence="3" key="1">
    <citation type="submission" date="2016-10" db="EMBL/GenBank/DDBJ databases">
        <authorList>
            <person name="Varghese N."/>
            <person name="Submissions S."/>
        </authorList>
    </citation>
    <scope>NUCLEOTIDE SEQUENCE [LARGE SCALE GENOMIC DNA]</scope>
    <source>
        <strain evidence="3">CGMCC 1.10657</strain>
    </source>
</reference>
<proteinExistence type="predicted"/>
<sequence>MKNNKKPDEYRQRYRTEFIGPHYSGWLHLAFTISASLAVIAFSLLQLDEPTWYQWLTLPIAFIYTNLMEYWGHRGPMHNRRKWLGGVYRRHTLRHHRFFRDDAMAYENSRDFHAVLFPPVLVAFFLLATVVPSALLVHWLLGANVAWLYVATVFAYFLNYELLHFAYHVREESWVGRLPGMATLRRLHTQHHDPRLMQRFNFNITYPIGDWLFGTLYRPDSVSGDTRSEAHG</sequence>
<feature type="transmembrane region" description="Helical" evidence="1">
    <location>
        <begin position="52"/>
        <end position="72"/>
    </location>
</feature>
<dbReference type="OrthoDB" id="5965958at2"/>